<feature type="region of interest" description="Disordered" evidence="11">
    <location>
        <begin position="1"/>
        <end position="80"/>
    </location>
</feature>
<feature type="compositionally biased region" description="Polar residues" evidence="11">
    <location>
        <begin position="102"/>
        <end position="111"/>
    </location>
</feature>
<comment type="subcellular location">
    <subcellularLocation>
        <location evidence="1">Cell projection</location>
        <location evidence="1">Cilium</location>
    </subcellularLocation>
    <subcellularLocation>
        <location evidence="2">Membrane</location>
        <topology evidence="2">Multi-pass membrane protein</topology>
    </subcellularLocation>
</comment>
<keyword evidence="13" id="KW-0808">Transferase</keyword>
<dbReference type="VEuPathDB" id="VectorBase:LLOJ000524"/>
<evidence type="ECO:0000256" key="8">
    <source>
        <dbReference type="ARBA" id="ARBA00023136"/>
    </source>
</evidence>
<keyword evidence="5" id="KW-0970">Cilium biogenesis/degradation</keyword>
<comment type="similarity">
    <text evidence="3">Belongs to the TMEM237 family.</text>
</comment>
<proteinExistence type="inferred from homology"/>
<dbReference type="PANTHER" id="PTHR28388">
    <property type="entry name" value="TRANSMEMBRANE PROTEIN 237"/>
    <property type="match status" value="1"/>
</dbReference>
<evidence type="ECO:0000256" key="11">
    <source>
        <dbReference type="SAM" id="MobiDB-lite"/>
    </source>
</evidence>
<comment type="function">
    <text evidence="10">Component of the transition zone in primary cilia. Required for ciliogenesis.</text>
</comment>
<evidence type="ECO:0000313" key="15">
    <source>
        <dbReference type="Proteomes" id="UP000092461"/>
    </source>
</evidence>
<name>A0A1B0C9A2_LUTLO</name>
<feature type="transmembrane region" description="Helical" evidence="12">
    <location>
        <begin position="442"/>
        <end position="461"/>
    </location>
</feature>
<keyword evidence="9" id="KW-0966">Cell projection</keyword>
<protein>
    <submittedName>
        <fullName evidence="13">Putative hybrid signal transduction histidine kinase b</fullName>
    </submittedName>
</protein>
<feature type="compositionally biased region" description="Basic and acidic residues" evidence="11">
    <location>
        <begin position="118"/>
        <end position="132"/>
    </location>
</feature>
<keyword evidence="13" id="KW-0418">Kinase</keyword>
<evidence type="ECO:0000256" key="6">
    <source>
        <dbReference type="ARBA" id="ARBA00022989"/>
    </source>
</evidence>
<reference evidence="15" key="1">
    <citation type="submission" date="2012-05" db="EMBL/GenBank/DDBJ databases">
        <title>Whole Genome Assembly of Lutzomyia longipalpis.</title>
        <authorList>
            <person name="Richards S."/>
            <person name="Qu C."/>
            <person name="Dillon R."/>
            <person name="Worley K."/>
            <person name="Scherer S."/>
            <person name="Batterton M."/>
            <person name="Taylor A."/>
            <person name="Hawes A."/>
            <person name="Hernandez B."/>
            <person name="Kovar C."/>
            <person name="Mandapat C."/>
            <person name="Pham C."/>
            <person name="Qu C."/>
            <person name="Jing C."/>
            <person name="Bess C."/>
            <person name="Bandaranaike D."/>
            <person name="Ngo D."/>
            <person name="Ongeri F."/>
            <person name="Arias F."/>
            <person name="Lara F."/>
            <person name="Weissenberger G."/>
            <person name="Kamau G."/>
            <person name="Han H."/>
            <person name="Shen H."/>
            <person name="Dinh H."/>
            <person name="Khalil I."/>
            <person name="Jones J."/>
            <person name="Shafer J."/>
            <person name="Jayaseelan J."/>
            <person name="Quiroz J."/>
            <person name="Blankenburg K."/>
            <person name="Nguyen L."/>
            <person name="Jackson L."/>
            <person name="Francisco L."/>
            <person name="Tang L.-Y."/>
            <person name="Pu L.-L."/>
            <person name="Perales L."/>
            <person name="Lorensuhewa L."/>
            <person name="Munidasa M."/>
            <person name="Coyle M."/>
            <person name="Taylor M."/>
            <person name="Puazo M."/>
            <person name="Firestine M."/>
            <person name="Scheel M."/>
            <person name="Javaid M."/>
            <person name="Wang M."/>
            <person name="Li M."/>
            <person name="Tabassum N."/>
            <person name="Saada N."/>
            <person name="Osuji N."/>
            <person name="Aqrawi P."/>
            <person name="Fu Q."/>
            <person name="Thornton R."/>
            <person name="Raj R."/>
            <person name="Goodspeed R."/>
            <person name="Mata R."/>
            <person name="Najjar R."/>
            <person name="Gubbala S."/>
            <person name="Lee S."/>
            <person name="Denson S."/>
            <person name="Patil S."/>
            <person name="Macmil S."/>
            <person name="Qi S."/>
            <person name="Matskevitch T."/>
            <person name="Palculict T."/>
            <person name="Mathew T."/>
            <person name="Vee V."/>
            <person name="Velamala V."/>
            <person name="Korchina V."/>
            <person name="Cai W."/>
            <person name="Liu W."/>
            <person name="Dai W."/>
            <person name="Zou X."/>
            <person name="Zhu Y."/>
            <person name="Zhang Y."/>
            <person name="Wu Y.-Q."/>
            <person name="Xin Y."/>
            <person name="Nazarath L."/>
            <person name="Kovar C."/>
            <person name="Han Y."/>
            <person name="Muzny D."/>
            <person name="Gibbs R."/>
        </authorList>
    </citation>
    <scope>NUCLEOTIDE SEQUENCE [LARGE SCALE GENOMIC DNA]</scope>
    <source>
        <strain evidence="15">Jacobina</strain>
    </source>
</reference>
<evidence type="ECO:0000256" key="2">
    <source>
        <dbReference type="ARBA" id="ARBA00004141"/>
    </source>
</evidence>
<dbReference type="EMBL" id="AJWK01002077">
    <property type="status" value="NOT_ANNOTATED_CDS"/>
    <property type="molecule type" value="Genomic_DNA"/>
</dbReference>
<evidence type="ECO:0000256" key="1">
    <source>
        <dbReference type="ARBA" id="ARBA00004138"/>
    </source>
</evidence>
<evidence type="ECO:0000256" key="7">
    <source>
        <dbReference type="ARBA" id="ARBA00023069"/>
    </source>
</evidence>
<evidence type="ECO:0000256" key="9">
    <source>
        <dbReference type="ARBA" id="ARBA00023273"/>
    </source>
</evidence>
<dbReference type="GO" id="GO:0016301">
    <property type="term" value="F:kinase activity"/>
    <property type="evidence" value="ECO:0007669"/>
    <property type="project" value="UniProtKB-KW"/>
</dbReference>
<keyword evidence="6 12" id="KW-1133">Transmembrane helix</keyword>
<evidence type="ECO:0000256" key="5">
    <source>
        <dbReference type="ARBA" id="ARBA00022794"/>
    </source>
</evidence>
<feature type="transmembrane region" description="Helical" evidence="12">
    <location>
        <begin position="339"/>
        <end position="365"/>
    </location>
</feature>
<dbReference type="EnsemblMetazoa" id="LLOJ000524-RA">
    <property type="protein sequence ID" value="LLOJ000524-PA"/>
    <property type="gene ID" value="LLOJ000524"/>
</dbReference>
<keyword evidence="4 12" id="KW-0812">Transmembrane</keyword>
<evidence type="ECO:0000256" key="10">
    <source>
        <dbReference type="ARBA" id="ARBA00025631"/>
    </source>
</evidence>
<dbReference type="GO" id="GO:0016020">
    <property type="term" value="C:membrane"/>
    <property type="evidence" value="ECO:0007669"/>
    <property type="project" value="UniProtKB-SubCell"/>
</dbReference>
<reference evidence="13" key="2">
    <citation type="journal article" date="2020" name="BMC">
        <title>Leishmania infection induces a limited differential gene expression in the sand fly midgut.</title>
        <authorList>
            <person name="Coutinho-Abreu I.V."/>
            <person name="Serafim T.D."/>
            <person name="Meneses C."/>
            <person name="Kamhawi S."/>
            <person name="Oliveira F."/>
            <person name="Valenzuela J.G."/>
        </authorList>
    </citation>
    <scope>NUCLEOTIDE SEQUENCE</scope>
    <source>
        <strain evidence="13">Jacobina</strain>
        <tissue evidence="13">Midgut</tissue>
    </source>
</reference>
<dbReference type="InterPro" id="IPR029409">
    <property type="entry name" value="TMEM237"/>
</dbReference>
<evidence type="ECO:0000256" key="12">
    <source>
        <dbReference type="SAM" id="Phobius"/>
    </source>
</evidence>
<dbReference type="GO" id="GO:0035869">
    <property type="term" value="C:ciliary transition zone"/>
    <property type="evidence" value="ECO:0007669"/>
    <property type="project" value="TreeGrafter"/>
</dbReference>
<feature type="transmembrane region" description="Helical" evidence="12">
    <location>
        <begin position="386"/>
        <end position="404"/>
    </location>
</feature>
<feature type="transmembrane region" description="Helical" evidence="12">
    <location>
        <begin position="302"/>
        <end position="327"/>
    </location>
</feature>
<sequence>MEVPKVHHSKSKSRRSRHKNGSPAPTPENHQNGDTSRVEGGTLEENSMEDNTKGATEVSSRKHECVEGVEESTNRTSDHIQKGILGYIDRQIVSQQRKHQSLSDPQGSPAQRSIRSRSSMERSPRMKRSKSESRRRKERKLIAAGEMEVRQANETLMKYLKQCSDTNDASLSGDLEIDKNADMQRHTIRKSKSQRIAGPSFRSVPMLSSTCPSRYDITAVLDELGNDVIRQRNTSDIYNPFTPVVSPTDGPPTRIDKMFIQTTSGYRSVDTNFYKTSLDADPEANNWTSLNNSLYLACALQYFWHLLSNICHGLLGGLAMGHLIFVFSTTPHSWNKDFLAQYALFAEVFYNVFYFLAILCVVSVFDRMDLAQISLSNASKTISFRWMVVILPIYLVTVILSLSGDSYTDKVYFFNYNITMIEVNNPESKVISIWNTLSVARSVGAIVGWILVALSPIDLLYSRLAEMEKYLIN</sequence>
<keyword evidence="7" id="KW-0969">Cilium</keyword>
<evidence type="ECO:0000256" key="3">
    <source>
        <dbReference type="ARBA" id="ARBA00008783"/>
    </source>
</evidence>
<keyword evidence="8 12" id="KW-0472">Membrane</keyword>
<feature type="compositionally biased region" description="Basic and acidic residues" evidence="11">
    <location>
        <begin position="59"/>
        <end position="80"/>
    </location>
</feature>
<evidence type="ECO:0000313" key="14">
    <source>
        <dbReference type="EnsemblMetazoa" id="LLOJ000524-PA"/>
    </source>
</evidence>
<feature type="compositionally biased region" description="Basic residues" evidence="11">
    <location>
        <begin position="1"/>
        <end position="20"/>
    </location>
</feature>
<feature type="region of interest" description="Disordered" evidence="11">
    <location>
        <begin position="94"/>
        <end position="142"/>
    </location>
</feature>
<dbReference type="GO" id="GO:0060271">
    <property type="term" value="P:cilium assembly"/>
    <property type="evidence" value="ECO:0007669"/>
    <property type="project" value="TreeGrafter"/>
</dbReference>
<accession>A0A1B0C9A2</accession>
<evidence type="ECO:0000256" key="4">
    <source>
        <dbReference type="ARBA" id="ARBA00022692"/>
    </source>
</evidence>
<evidence type="ECO:0000313" key="13">
    <source>
        <dbReference type="EMBL" id="MBC1172552.1"/>
    </source>
</evidence>
<dbReference type="Proteomes" id="UP000092461">
    <property type="component" value="Unassembled WGS sequence"/>
</dbReference>
<reference evidence="14" key="3">
    <citation type="submission" date="2020-05" db="UniProtKB">
        <authorList>
            <consortium name="EnsemblMetazoa"/>
        </authorList>
    </citation>
    <scope>IDENTIFICATION</scope>
    <source>
        <strain evidence="14">Jacobina</strain>
    </source>
</reference>
<organism evidence="14 15">
    <name type="scientific">Lutzomyia longipalpis</name>
    <name type="common">Sand fly</name>
    <dbReference type="NCBI Taxonomy" id="7200"/>
    <lineage>
        <taxon>Eukaryota</taxon>
        <taxon>Metazoa</taxon>
        <taxon>Ecdysozoa</taxon>
        <taxon>Arthropoda</taxon>
        <taxon>Hexapoda</taxon>
        <taxon>Insecta</taxon>
        <taxon>Pterygota</taxon>
        <taxon>Neoptera</taxon>
        <taxon>Endopterygota</taxon>
        <taxon>Diptera</taxon>
        <taxon>Nematocera</taxon>
        <taxon>Psychodoidea</taxon>
        <taxon>Psychodidae</taxon>
        <taxon>Lutzomyia</taxon>
        <taxon>Lutzomyia</taxon>
    </lineage>
</organism>
<dbReference type="AlphaFoldDB" id="A0A1B0C9A2"/>
<dbReference type="PANTHER" id="PTHR28388:SF1">
    <property type="entry name" value="TRANSMEMBRANE PROTEIN 237"/>
    <property type="match status" value="1"/>
</dbReference>
<dbReference type="Pfam" id="PF15383">
    <property type="entry name" value="TMEM237"/>
    <property type="match status" value="1"/>
</dbReference>
<keyword evidence="15" id="KW-1185">Reference proteome</keyword>
<dbReference type="VEuPathDB" id="VectorBase:LLONM1_000244"/>
<dbReference type="EMBL" id="GITU01003849">
    <property type="protein sequence ID" value="MBC1172552.1"/>
    <property type="molecule type" value="Transcribed_RNA"/>
</dbReference>